<dbReference type="PANTHER" id="PTHR37828:SF1">
    <property type="entry name" value="YCII-RELATED DOMAIN-CONTAINING PROTEIN"/>
    <property type="match status" value="1"/>
</dbReference>
<dbReference type="EMBL" id="CAESAO010000133">
    <property type="protein sequence ID" value="CAB4346251.1"/>
    <property type="molecule type" value="Genomic_DNA"/>
</dbReference>
<dbReference type="PANTHER" id="PTHR37828">
    <property type="entry name" value="GSR2449 PROTEIN"/>
    <property type="match status" value="1"/>
</dbReference>
<dbReference type="Gene3D" id="3.30.70.1060">
    <property type="entry name" value="Dimeric alpha+beta barrel"/>
    <property type="match status" value="1"/>
</dbReference>
<sequence length="95" mass="10002">MFVIFGNYTAPIEEVDSHREEHLKFIGGLVASGNLVASGRRAEGDGSALVLSAGSREEALALFSEDPYLLAGVVEYELAAEFKPGAVAPGLESFS</sequence>
<evidence type="ECO:0000313" key="2">
    <source>
        <dbReference type="EMBL" id="CAB4346251.1"/>
    </source>
</evidence>
<gene>
    <name evidence="2" type="ORF">UFOPK3522_01308</name>
</gene>
<evidence type="ECO:0000259" key="1">
    <source>
        <dbReference type="Pfam" id="PF03795"/>
    </source>
</evidence>
<proteinExistence type="predicted"/>
<organism evidence="2">
    <name type="scientific">freshwater metagenome</name>
    <dbReference type="NCBI Taxonomy" id="449393"/>
    <lineage>
        <taxon>unclassified sequences</taxon>
        <taxon>metagenomes</taxon>
        <taxon>ecological metagenomes</taxon>
    </lineage>
</organism>
<dbReference type="InterPro" id="IPR011008">
    <property type="entry name" value="Dimeric_a/b-barrel"/>
</dbReference>
<dbReference type="Pfam" id="PF03795">
    <property type="entry name" value="YCII"/>
    <property type="match status" value="1"/>
</dbReference>
<feature type="domain" description="YCII-related" evidence="1">
    <location>
        <begin position="2"/>
        <end position="75"/>
    </location>
</feature>
<dbReference type="AlphaFoldDB" id="A0A6J5ZV32"/>
<dbReference type="InterPro" id="IPR005545">
    <property type="entry name" value="YCII"/>
</dbReference>
<accession>A0A6J5ZV32</accession>
<dbReference type="SUPFAM" id="SSF54909">
    <property type="entry name" value="Dimeric alpha+beta barrel"/>
    <property type="match status" value="1"/>
</dbReference>
<reference evidence="2" key="1">
    <citation type="submission" date="2020-05" db="EMBL/GenBank/DDBJ databases">
        <authorList>
            <person name="Chiriac C."/>
            <person name="Salcher M."/>
            <person name="Ghai R."/>
            <person name="Kavagutti S V."/>
        </authorList>
    </citation>
    <scope>NUCLEOTIDE SEQUENCE</scope>
</reference>
<name>A0A6J5ZV32_9ZZZZ</name>
<protein>
    <submittedName>
        <fullName evidence="2">Unannotated protein</fullName>
    </submittedName>
</protein>